<feature type="compositionally biased region" description="Polar residues" evidence="1">
    <location>
        <begin position="25"/>
        <end position="38"/>
    </location>
</feature>
<dbReference type="AlphaFoldDB" id="A0A5B0PYM3"/>
<organism evidence="2 3">
    <name type="scientific">Puccinia graminis f. sp. tritici</name>
    <dbReference type="NCBI Taxonomy" id="56615"/>
    <lineage>
        <taxon>Eukaryota</taxon>
        <taxon>Fungi</taxon>
        <taxon>Dikarya</taxon>
        <taxon>Basidiomycota</taxon>
        <taxon>Pucciniomycotina</taxon>
        <taxon>Pucciniomycetes</taxon>
        <taxon>Pucciniales</taxon>
        <taxon>Pucciniaceae</taxon>
        <taxon>Puccinia</taxon>
    </lineage>
</organism>
<gene>
    <name evidence="2" type="ORF">PGT21_024743</name>
</gene>
<feature type="region of interest" description="Disordered" evidence="1">
    <location>
        <begin position="23"/>
        <end position="118"/>
    </location>
</feature>
<keyword evidence="3" id="KW-1185">Reference proteome</keyword>
<feature type="compositionally biased region" description="Low complexity" evidence="1">
    <location>
        <begin position="74"/>
        <end position="87"/>
    </location>
</feature>
<name>A0A5B0PYM3_PUCGR</name>
<evidence type="ECO:0000256" key="1">
    <source>
        <dbReference type="SAM" id="MobiDB-lite"/>
    </source>
</evidence>
<dbReference type="EMBL" id="VSWC01000040">
    <property type="protein sequence ID" value="KAA1105954.1"/>
    <property type="molecule type" value="Genomic_DNA"/>
</dbReference>
<accession>A0A5B0PYM3</accession>
<dbReference type="Proteomes" id="UP000324748">
    <property type="component" value="Unassembled WGS sequence"/>
</dbReference>
<protein>
    <submittedName>
        <fullName evidence="2">Uncharacterized protein</fullName>
    </submittedName>
</protein>
<comment type="caution">
    <text evidence="2">The sequence shown here is derived from an EMBL/GenBank/DDBJ whole genome shotgun (WGS) entry which is preliminary data.</text>
</comment>
<sequence length="118" mass="12844">MSAGPITGSWVAWHRIESLACPASTRRSNQLEKASTLHSIRPVRNQESSKDQTTQKTLHLPAHPHPSPLDHHQPTPAHQTTPTPSAHQKQARRTPTTTAQPSSKQSTPTTVQGKPTSS</sequence>
<proteinExistence type="predicted"/>
<feature type="compositionally biased region" description="Polar residues" evidence="1">
    <location>
        <begin position="93"/>
        <end position="118"/>
    </location>
</feature>
<reference evidence="2 3" key="1">
    <citation type="submission" date="2019-05" db="EMBL/GenBank/DDBJ databases">
        <title>Emergence of the Ug99 lineage of the wheat stem rust pathogen through somatic hybridization.</title>
        <authorList>
            <person name="Li F."/>
            <person name="Upadhyaya N.M."/>
            <person name="Sperschneider J."/>
            <person name="Matny O."/>
            <person name="Nguyen-Phuc H."/>
            <person name="Mago R."/>
            <person name="Raley C."/>
            <person name="Miller M.E."/>
            <person name="Silverstein K.A.T."/>
            <person name="Henningsen E."/>
            <person name="Hirsch C.D."/>
            <person name="Visser B."/>
            <person name="Pretorius Z.A."/>
            <person name="Steffenson B.J."/>
            <person name="Schwessinger B."/>
            <person name="Dodds P.N."/>
            <person name="Figueroa M."/>
        </authorList>
    </citation>
    <scope>NUCLEOTIDE SEQUENCE [LARGE SCALE GENOMIC DNA]</scope>
    <source>
        <strain evidence="2">21-0</strain>
    </source>
</reference>
<evidence type="ECO:0000313" key="2">
    <source>
        <dbReference type="EMBL" id="KAA1105954.1"/>
    </source>
</evidence>
<evidence type="ECO:0000313" key="3">
    <source>
        <dbReference type="Proteomes" id="UP000324748"/>
    </source>
</evidence>